<keyword evidence="3" id="KW-1185">Reference proteome</keyword>
<feature type="transmembrane region" description="Helical" evidence="1">
    <location>
        <begin position="7"/>
        <end position="25"/>
    </location>
</feature>
<gene>
    <name evidence="2" type="ORF">CLOACE_05740</name>
</gene>
<evidence type="ECO:0000256" key="1">
    <source>
        <dbReference type="SAM" id="Phobius"/>
    </source>
</evidence>
<protein>
    <recommendedName>
        <fullName evidence="4">Dipeptidyl-peptidase IV</fullName>
    </recommendedName>
</protein>
<reference evidence="2 3" key="1">
    <citation type="submission" date="2016-06" db="EMBL/GenBank/DDBJ databases">
        <title>Genome sequence of Clostridium acetireducens DSM 10703.</title>
        <authorList>
            <person name="Poehlein A."/>
            <person name="Fluechter S."/>
            <person name="Duerre P."/>
            <person name="Daniel R."/>
        </authorList>
    </citation>
    <scope>NUCLEOTIDE SEQUENCE [LARGE SCALE GENOMIC DNA]</scope>
    <source>
        <strain evidence="2 3">DSM 10703</strain>
    </source>
</reference>
<dbReference type="Proteomes" id="UP000175744">
    <property type="component" value="Unassembled WGS sequence"/>
</dbReference>
<name>A0A1E8F0P6_9CLOT</name>
<keyword evidence="1" id="KW-1133">Transmembrane helix</keyword>
<organism evidence="2 3">
    <name type="scientific">Clostridium acetireducens DSM 10703</name>
    <dbReference type="NCBI Taxonomy" id="1121290"/>
    <lineage>
        <taxon>Bacteria</taxon>
        <taxon>Bacillati</taxon>
        <taxon>Bacillota</taxon>
        <taxon>Clostridia</taxon>
        <taxon>Eubacteriales</taxon>
        <taxon>Clostridiaceae</taxon>
        <taxon>Clostridium</taxon>
    </lineage>
</organism>
<dbReference type="EMBL" id="LZFO01000006">
    <property type="protein sequence ID" value="OFI06988.1"/>
    <property type="molecule type" value="Genomic_DNA"/>
</dbReference>
<proteinExistence type="predicted"/>
<evidence type="ECO:0000313" key="3">
    <source>
        <dbReference type="Proteomes" id="UP000175744"/>
    </source>
</evidence>
<evidence type="ECO:0000313" key="2">
    <source>
        <dbReference type="EMBL" id="OFI06988.1"/>
    </source>
</evidence>
<dbReference type="SUPFAM" id="SSF82171">
    <property type="entry name" value="DPP6 N-terminal domain-like"/>
    <property type="match status" value="1"/>
</dbReference>
<dbReference type="RefSeq" id="WP_070109538.1">
    <property type="nucleotide sequence ID" value="NZ_LZFO01000006.1"/>
</dbReference>
<accession>A0A1E8F0P6</accession>
<dbReference type="OrthoDB" id="1630871at2"/>
<keyword evidence="1" id="KW-0812">Transmembrane</keyword>
<sequence>MKVLKRLFKWTLVPIVIVALGLFIVDKFYLSEEMNFNIKKVSNKQENKIHKINVPVDQEAKYIKISYRGKYAAYYKDNVIKIINTETKDEKTIDMSKSVDLPYYKWLPDRDILLIGEKCISDNKGYFLKFISYDAKRDESFELSDNNNNKVLIPLSDKSYDITDTSASTSTHIMYIKISNIFSSKIYRINIMSQLETIENITSKVGKISIVNREDKLIYEDRITGTINLKGYKNNYPIDTTGKLCLLSVDNEDTIYVGNKKDTKKDLNNPNKDIFVNEIWHKQLNSNSTWNKIALEKFINKKNIYISKNGNIYVDYKDKGLIKELKTGKETFYKGKFVGICDYGIVSLYEGKLVGSKF</sequence>
<keyword evidence="1" id="KW-0472">Membrane</keyword>
<evidence type="ECO:0008006" key="4">
    <source>
        <dbReference type="Google" id="ProtNLM"/>
    </source>
</evidence>
<dbReference type="AlphaFoldDB" id="A0A1E8F0P6"/>
<dbReference type="STRING" id="1121290.CLAOCE_05740"/>
<comment type="caution">
    <text evidence="2">The sequence shown here is derived from an EMBL/GenBank/DDBJ whole genome shotgun (WGS) entry which is preliminary data.</text>
</comment>